<feature type="transmembrane region" description="Helical" evidence="7">
    <location>
        <begin position="243"/>
        <end position="273"/>
    </location>
</feature>
<evidence type="ECO:0000256" key="2">
    <source>
        <dbReference type="ARBA" id="ARBA00009773"/>
    </source>
</evidence>
<keyword evidence="9" id="KW-1185">Reference proteome</keyword>
<reference evidence="8 9" key="1">
    <citation type="journal article" date="2016" name="PLoS ONE">
        <title>Complete Genome Sequence and Comparative Genomics of a Novel Myxobacterium Myxococcus hansupus.</title>
        <authorList>
            <person name="Sharma G."/>
            <person name="Narwani T."/>
            <person name="Subramanian S."/>
        </authorList>
    </citation>
    <scope>NUCLEOTIDE SEQUENCE [LARGE SCALE GENOMIC DNA]</scope>
    <source>
        <strain evidence="9">mixupus</strain>
    </source>
</reference>
<evidence type="ECO:0000256" key="5">
    <source>
        <dbReference type="ARBA" id="ARBA00023136"/>
    </source>
</evidence>
<feature type="region of interest" description="Disordered" evidence="6">
    <location>
        <begin position="354"/>
        <end position="373"/>
    </location>
</feature>
<evidence type="ECO:0000256" key="4">
    <source>
        <dbReference type="ARBA" id="ARBA00022989"/>
    </source>
</evidence>
<dbReference type="KEGG" id="mym:A176_005399"/>
<accession>A0A0H4XJU4</accession>
<comment type="similarity">
    <text evidence="2">Belongs to the autoinducer-2 exporter (AI-2E) (TC 2.A.86) family.</text>
</comment>
<evidence type="ECO:0000256" key="3">
    <source>
        <dbReference type="ARBA" id="ARBA00022692"/>
    </source>
</evidence>
<keyword evidence="4 7" id="KW-1133">Transmembrane helix</keyword>
<evidence type="ECO:0000256" key="1">
    <source>
        <dbReference type="ARBA" id="ARBA00004141"/>
    </source>
</evidence>
<evidence type="ECO:0000313" key="9">
    <source>
        <dbReference type="Proteomes" id="UP000009026"/>
    </source>
</evidence>
<dbReference type="PANTHER" id="PTHR21716:SF4">
    <property type="entry name" value="TRANSMEMBRANE PROTEIN 245"/>
    <property type="match status" value="1"/>
</dbReference>
<organism evidence="8 9">
    <name type="scientific">Pseudomyxococcus hansupus</name>
    <dbReference type="NCBI Taxonomy" id="1297742"/>
    <lineage>
        <taxon>Bacteria</taxon>
        <taxon>Pseudomonadati</taxon>
        <taxon>Myxococcota</taxon>
        <taxon>Myxococcia</taxon>
        <taxon>Myxococcales</taxon>
        <taxon>Cystobacterineae</taxon>
        <taxon>Myxococcaceae</taxon>
        <taxon>Pseudomyxococcus</taxon>
    </lineage>
</organism>
<dbReference type="InterPro" id="IPR002549">
    <property type="entry name" value="AI-2E-like"/>
</dbReference>
<gene>
    <name evidence="8" type="ORF">A176_005399</name>
</gene>
<evidence type="ECO:0000256" key="7">
    <source>
        <dbReference type="SAM" id="Phobius"/>
    </source>
</evidence>
<name>A0A0H4XJU4_9BACT</name>
<keyword evidence="3 7" id="KW-0812">Transmembrane</keyword>
<keyword evidence="5 7" id="KW-0472">Membrane</keyword>
<sequence>MTGMATEQTARRVFTGLILLSIVLLALVVQPFAKAFFLAAVLAGTFYGIYSSLKRKLRGRSSLAAGIIVSGVVLALLLPLGGLTAFVVSEVSDGVKFVSDTVQREGVEGLIGKLPGPVRGPVEGLLERVPLEQAELDETLQQQVSSQGGTAARAVTGVVAATGSIAFQAVMMLIALFFLLTEGARLVSWVESVSPLRRGQTAEILREFRSVSVAVLVSSVATAGVQAAAALVGFLIARVPASLFFAGVAFFLALIPAVGAAIVVLVAAALMFFSGHPWAALFLAIWGTVVVGLVDNIVKPLLAKRGMHQHGAIVFFALLGGLAAFGTVGLLLGPLIVAFFLALVRIYERDYGRPTPRPGDPATPGGAAPGGTESLIIRPSVLSAETRERVPVTPTPPDSH</sequence>
<dbReference type="AlphaFoldDB" id="A0A0H4XJU4"/>
<dbReference type="PANTHER" id="PTHR21716">
    <property type="entry name" value="TRANSMEMBRANE PROTEIN"/>
    <property type="match status" value="1"/>
</dbReference>
<dbReference type="eggNOG" id="COG0628">
    <property type="taxonomic scope" value="Bacteria"/>
</dbReference>
<dbReference type="GO" id="GO:0016020">
    <property type="term" value="C:membrane"/>
    <property type="evidence" value="ECO:0007669"/>
    <property type="project" value="UniProtKB-SubCell"/>
</dbReference>
<evidence type="ECO:0000313" key="8">
    <source>
        <dbReference type="EMBL" id="AKQ68487.1"/>
    </source>
</evidence>
<dbReference type="PATRIC" id="fig|1297742.4.peg.5486"/>
<feature type="transmembrane region" description="Helical" evidence="7">
    <location>
        <begin position="35"/>
        <end position="53"/>
    </location>
</feature>
<feature type="transmembrane region" description="Helical" evidence="7">
    <location>
        <begin position="280"/>
        <end position="298"/>
    </location>
</feature>
<feature type="transmembrane region" description="Helical" evidence="7">
    <location>
        <begin position="12"/>
        <end position="29"/>
    </location>
</feature>
<dbReference type="EMBL" id="CP012109">
    <property type="protein sequence ID" value="AKQ68487.1"/>
    <property type="molecule type" value="Genomic_DNA"/>
</dbReference>
<feature type="transmembrane region" description="Helical" evidence="7">
    <location>
        <begin position="310"/>
        <end position="343"/>
    </location>
</feature>
<feature type="transmembrane region" description="Helical" evidence="7">
    <location>
        <begin position="65"/>
        <end position="88"/>
    </location>
</feature>
<feature type="transmembrane region" description="Helical" evidence="7">
    <location>
        <begin position="165"/>
        <end position="190"/>
    </location>
</feature>
<dbReference type="Proteomes" id="UP000009026">
    <property type="component" value="Chromosome"/>
</dbReference>
<proteinExistence type="inferred from homology"/>
<feature type="compositionally biased region" description="Low complexity" evidence="6">
    <location>
        <begin position="362"/>
        <end position="372"/>
    </location>
</feature>
<evidence type="ECO:0008006" key="10">
    <source>
        <dbReference type="Google" id="ProtNLM"/>
    </source>
</evidence>
<dbReference type="Pfam" id="PF01594">
    <property type="entry name" value="AI-2E_transport"/>
    <property type="match status" value="1"/>
</dbReference>
<comment type="subcellular location">
    <subcellularLocation>
        <location evidence="1">Membrane</location>
        <topology evidence="1">Multi-pass membrane protein</topology>
    </subcellularLocation>
</comment>
<protein>
    <recommendedName>
        <fullName evidence="10">AI-2E family transporter</fullName>
    </recommendedName>
</protein>
<evidence type="ECO:0000256" key="6">
    <source>
        <dbReference type="SAM" id="MobiDB-lite"/>
    </source>
</evidence>
<feature type="transmembrane region" description="Helical" evidence="7">
    <location>
        <begin position="211"/>
        <end position="237"/>
    </location>
</feature>
<feature type="region of interest" description="Disordered" evidence="6">
    <location>
        <begin position="378"/>
        <end position="400"/>
    </location>
</feature>